<name>A0A9D9HKX8_9BACT</name>
<reference evidence="4" key="1">
    <citation type="submission" date="2020-10" db="EMBL/GenBank/DDBJ databases">
        <authorList>
            <person name="Gilroy R."/>
        </authorList>
    </citation>
    <scope>NUCLEOTIDE SEQUENCE</scope>
    <source>
        <strain evidence="4">B1-3475</strain>
    </source>
</reference>
<dbReference type="SUPFAM" id="SSF111384">
    <property type="entry name" value="OmpH-like"/>
    <property type="match status" value="1"/>
</dbReference>
<comment type="caution">
    <text evidence="4">The sequence shown here is derived from an EMBL/GenBank/DDBJ whole genome shotgun (WGS) entry which is preliminary data.</text>
</comment>
<dbReference type="Gene3D" id="3.30.910.20">
    <property type="entry name" value="Skp domain"/>
    <property type="match status" value="1"/>
</dbReference>
<dbReference type="AlphaFoldDB" id="A0A9D9HKX8"/>
<dbReference type="PANTHER" id="PTHR35089:SF1">
    <property type="entry name" value="CHAPERONE PROTEIN SKP"/>
    <property type="match status" value="1"/>
</dbReference>
<keyword evidence="3" id="KW-0472">Membrane</keyword>
<dbReference type="InterPro" id="IPR005632">
    <property type="entry name" value="Chaperone_Skp"/>
</dbReference>
<evidence type="ECO:0000256" key="3">
    <source>
        <dbReference type="SAM" id="Phobius"/>
    </source>
</evidence>
<dbReference type="GO" id="GO:0005829">
    <property type="term" value="C:cytosol"/>
    <property type="evidence" value="ECO:0007669"/>
    <property type="project" value="TreeGrafter"/>
</dbReference>
<evidence type="ECO:0000256" key="2">
    <source>
        <dbReference type="ARBA" id="ARBA00022729"/>
    </source>
</evidence>
<dbReference type="Pfam" id="PF03938">
    <property type="entry name" value="OmpH"/>
    <property type="match status" value="1"/>
</dbReference>
<keyword evidence="3" id="KW-1133">Transmembrane helix</keyword>
<feature type="transmembrane region" description="Helical" evidence="3">
    <location>
        <begin position="6"/>
        <end position="24"/>
    </location>
</feature>
<evidence type="ECO:0000313" key="4">
    <source>
        <dbReference type="EMBL" id="MBO8455744.1"/>
    </source>
</evidence>
<reference evidence="4" key="2">
    <citation type="journal article" date="2021" name="PeerJ">
        <title>Extensive microbial diversity within the chicken gut microbiome revealed by metagenomics and culture.</title>
        <authorList>
            <person name="Gilroy R."/>
            <person name="Ravi A."/>
            <person name="Getino M."/>
            <person name="Pursley I."/>
            <person name="Horton D.L."/>
            <person name="Alikhan N.F."/>
            <person name="Baker D."/>
            <person name="Gharbi K."/>
            <person name="Hall N."/>
            <person name="Watson M."/>
            <person name="Adriaenssens E.M."/>
            <person name="Foster-Nyarko E."/>
            <person name="Jarju S."/>
            <person name="Secka A."/>
            <person name="Antonio M."/>
            <person name="Oren A."/>
            <person name="Chaudhuri R.R."/>
            <person name="La Ragione R."/>
            <person name="Hildebrand F."/>
            <person name="Pallen M.J."/>
        </authorList>
    </citation>
    <scope>NUCLEOTIDE SEQUENCE</scope>
    <source>
        <strain evidence="4">B1-3475</strain>
    </source>
</reference>
<evidence type="ECO:0000313" key="5">
    <source>
        <dbReference type="Proteomes" id="UP000823617"/>
    </source>
</evidence>
<dbReference type="Proteomes" id="UP000823617">
    <property type="component" value="Unassembled WGS sequence"/>
</dbReference>
<dbReference type="InterPro" id="IPR024930">
    <property type="entry name" value="Skp_dom_sf"/>
</dbReference>
<dbReference type="GO" id="GO:0050821">
    <property type="term" value="P:protein stabilization"/>
    <property type="evidence" value="ECO:0007669"/>
    <property type="project" value="TreeGrafter"/>
</dbReference>
<keyword evidence="3" id="KW-0812">Transmembrane</keyword>
<sequence>MKNASLILSIIAIVAVAVFGILSMSGNRKPATASESAASDSTAVTAVKGDIVYLEFERILQGYDMANDNGAVLETKAQNIQSEIDRRSKKFETEYNAYMEKVNKGLITRSVAEIQGQKLQQQQQELNTFVNQKNNEMAEEQAVFMNQIVDALKTYLEKYNKEKQYSMILINQNGSPVFMAQPGLDITDEVLAGMNEEYVNNKKNN</sequence>
<comment type="similarity">
    <text evidence="1">Belongs to the Skp family.</text>
</comment>
<protein>
    <submittedName>
        <fullName evidence="4">OmpH family outer membrane protein</fullName>
    </submittedName>
</protein>
<organism evidence="4 5">
    <name type="scientific">Candidatus Cryptobacteroides intestinigallinarum</name>
    <dbReference type="NCBI Taxonomy" id="2840767"/>
    <lineage>
        <taxon>Bacteria</taxon>
        <taxon>Pseudomonadati</taxon>
        <taxon>Bacteroidota</taxon>
        <taxon>Bacteroidia</taxon>
        <taxon>Bacteroidales</taxon>
        <taxon>Candidatus Cryptobacteroides</taxon>
    </lineage>
</organism>
<proteinExistence type="inferred from homology"/>
<keyword evidence="2" id="KW-0732">Signal</keyword>
<gene>
    <name evidence="4" type="ORF">IAC08_05010</name>
</gene>
<evidence type="ECO:0000256" key="1">
    <source>
        <dbReference type="ARBA" id="ARBA00009091"/>
    </source>
</evidence>
<accession>A0A9D9HKX8</accession>
<dbReference type="GO" id="GO:0051082">
    <property type="term" value="F:unfolded protein binding"/>
    <property type="evidence" value="ECO:0007669"/>
    <property type="project" value="InterPro"/>
</dbReference>
<dbReference type="SMART" id="SM00935">
    <property type="entry name" value="OmpH"/>
    <property type="match status" value="1"/>
</dbReference>
<dbReference type="PANTHER" id="PTHR35089">
    <property type="entry name" value="CHAPERONE PROTEIN SKP"/>
    <property type="match status" value="1"/>
</dbReference>
<dbReference type="EMBL" id="JADIMK010000050">
    <property type="protein sequence ID" value="MBO8455744.1"/>
    <property type="molecule type" value="Genomic_DNA"/>
</dbReference>